<evidence type="ECO:0000313" key="3">
    <source>
        <dbReference type="Proteomes" id="UP000265926"/>
    </source>
</evidence>
<dbReference type="Proteomes" id="UP000265926">
    <property type="component" value="Unassembled WGS sequence"/>
</dbReference>
<accession>A0A399SR54</accession>
<gene>
    <name evidence="2" type="ORF">D1614_19920</name>
</gene>
<keyword evidence="3" id="KW-1185">Reference proteome</keyword>
<protein>
    <recommendedName>
        <fullName evidence="4">DRTGG domain-containing protein</fullName>
    </recommendedName>
</protein>
<evidence type="ECO:0000313" key="2">
    <source>
        <dbReference type="EMBL" id="RIJ46240.1"/>
    </source>
</evidence>
<proteinExistence type="predicted"/>
<comment type="subunit">
    <text evidence="1">Homohexamer.</text>
</comment>
<organism evidence="2 3">
    <name type="scientific">Maribellus luteus</name>
    <dbReference type="NCBI Taxonomy" id="2305463"/>
    <lineage>
        <taxon>Bacteria</taxon>
        <taxon>Pseudomonadati</taxon>
        <taxon>Bacteroidota</taxon>
        <taxon>Bacteroidia</taxon>
        <taxon>Marinilabiliales</taxon>
        <taxon>Prolixibacteraceae</taxon>
        <taxon>Maribellus</taxon>
    </lineage>
</organism>
<sequence>MKLSEIISLTNARLVAGKNVESNDVTKAFSSDLMSDVLTLDEEHILLITGLANVQLIRTAEMADIEVVLLSRNKRASQEMIDLANEVGLVLLETPYSIFRASGILYSNGLPPVY</sequence>
<dbReference type="AlphaFoldDB" id="A0A399SR54"/>
<dbReference type="RefSeq" id="WP_119439744.1">
    <property type="nucleotide sequence ID" value="NZ_QWGR01000016.1"/>
</dbReference>
<dbReference type="InterPro" id="IPR028979">
    <property type="entry name" value="Ser_kin/Pase_Hpr-like_N_sf"/>
</dbReference>
<dbReference type="Gene3D" id="3.40.1390.20">
    <property type="entry name" value="HprK N-terminal domain-like"/>
    <property type="match status" value="1"/>
</dbReference>
<comment type="caution">
    <text evidence="2">The sequence shown here is derived from an EMBL/GenBank/DDBJ whole genome shotgun (WGS) entry which is preliminary data.</text>
</comment>
<evidence type="ECO:0000256" key="1">
    <source>
        <dbReference type="ARBA" id="ARBA00011643"/>
    </source>
</evidence>
<dbReference type="SUPFAM" id="SSF75138">
    <property type="entry name" value="HprK N-terminal domain-like"/>
    <property type="match status" value="1"/>
</dbReference>
<dbReference type="EMBL" id="QWGR01000016">
    <property type="protein sequence ID" value="RIJ46240.1"/>
    <property type="molecule type" value="Genomic_DNA"/>
</dbReference>
<reference evidence="2 3" key="1">
    <citation type="submission" date="2018-08" db="EMBL/GenBank/DDBJ databases">
        <title>Pallidiluteibacterium maritimus gen. nov., sp. nov., isolated from coastal sediment.</title>
        <authorList>
            <person name="Zhou L.Y."/>
        </authorList>
    </citation>
    <scope>NUCLEOTIDE SEQUENCE [LARGE SCALE GENOMIC DNA]</scope>
    <source>
        <strain evidence="2 3">XSD2</strain>
    </source>
</reference>
<evidence type="ECO:0008006" key="4">
    <source>
        <dbReference type="Google" id="ProtNLM"/>
    </source>
</evidence>
<dbReference type="OrthoDB" id="9800390at2"/>
<name>A0A399SR54_9BACT</name>